<evidence type="ECO:0000256" key="1">
    <source>
        <dbReference type="ARBA" id="ARBA00005598"/>
    </source>
</evidence>
<comment type="caution">
    <text evidence="2">The sequence shown here is derived from an EMBL/GenBank/DDBJ whole genome shotgun (WGS) entry which is preliminary data.</text>
</comment>
<dbReference type="Proteomes" id="UP000663881">
    <property type="component" value="Unassembled WGS sequence"/>
</dbReference>
<comment type="similarity">
    <text evidence="1">Belongs to the NDRG family.</text>
</comment>
<name>A0A820I8D2_9BILA</name>
<dbReference type="AlphaFoldDB" id="A0A820I8D2"/>
<protein>
    <submittedName>
        <fullName evidence="2">Uncharacterized protein</fullName>
    </submittedName>
</protein>
<accession>A0A820I8D2</accession>
<dbReference type="Gene3D" id="3.40.50.1820">
    <property type="entry name" value="alpha/beta hydrolase"/>
    <property type="match status" value="1"/>
</dbReference>
<feature type="non-terminal residue" evidence="2">
    <location>
        <position position="92"/>
    </location>
</feature>
<organism evidence="2 3">
    <name type="scientific">Adineta steineri</name>
    <dbReference type="NCBI Taxonomy" id="433720"/>
    <lineage>
        <taxon>Eukaryota</taxon>
        <taxon>Metazoa</taxon>
        <taxon>Spiralia</taxon>
        <taxon>Gnathifera</taxon>
        <taxon>Rotifera</taxon>
        <taxon>Eurotatoria</taxon>
        <taxon>Bdelloidea</taxon>
        <taxon>Adinetida</taxon>
        <taxon>Adinetidae</taxon>
        <taxon>Adineta</taxon>
    </lineage>
</organism>
<reference evidence="2" key="1">
    <citation type="submission" date="2021-02" db="EMBL/GenBank/DDBJ databases">
        <authorList>
            <person name="Nowell W R."/>
        </authorList>
    </citation>
    <scope>NUCLEOTIDE SEQUENCE</scope>
</reference>
<feature type="non-terminal residue" evidence="2">
    <location>
        <position position="1"/>
    </location>
</feature>
<sequence length="92" mass="10546">GYVDSQVLEANIREFSEKLYQKRTAKNLALFLDAFLNRTNLVDKLDKLTVDCLVAVGKKSSVLHTTEKFYEKLRESRDNPQKMVNSPILIAD</sequence>
<dbReference type="InterPro" id="IPR029058">
    <property type="entry name" value="AB_hydrolase_fold"/>
</dbReference>
<dbReference type="InterPro" id="IPR004142">
    <property type="entry name" value="NDRG"/>
</dbReference>
<proteinExistence type="inferred from homology"/>
<dbReference type="Pfam" id="PF03096">
    <property type="entry name" value="Ndr"/>
    <property type="match status" value="1"/>
</dbReference>
<evidence type="ECO:0000313" key="3">
    <source>
        <dbReference type="Proteomes" id="UP000663881"/>
    </source>
</evidence>
<dbReference type="EMBL" id="CAJOAY010016655">
    <property type="protein sequence ID" value="CAF4303256.1"/>
    <property type="molecule type" value="Genomic_DNA"/>
</dbReference>
<gene>
    <name evidence="2" type="ORF">OKA104_LOCUS46321</name>
</gene>
<evidence type="ECO:0000313" key="2">
    <source>
        <dbReference type="EMBL" id="CAF4303256.1"/>
    </source>
</evidence>